<evidence type="ECO:0000256" key="1">
    <source>
        <dbReference type="SAM" id="SignalP"/>
    </source>
</evidence>
<comment type="caution">
    <text evidence="2">The sequence shown here is derived from an EMBL/GenBank/DDBJ whole genome shotgun (WGS) entry which is preliminary data.</text>
</comment>
<keyword evidence="1" id="KW-0732">Signal</keyword>
<accession>A0ABV3U8G2</accession>
<evidence type="ECO:0000313" key="3">
    <source>
        <dbReference type="Proteomes" id="UP001557485"/>
    </source>
</evidence>
<dbReference type="Proteomes" id="UP001557485">
    <property type="component" value="Unassembled WGS sequence"/>
</dbReference>
<organism evidence="2 3">
    <name type="scientific">Zhongshania guokunii</name>
    <dbReference type="NCBI Taxonomy" id="641783"/>
    <lineage>
        <taxon>Bacteria</taxon>
        <taxon>Pseudomonadati</taxon>
        <taxon>Pseudomonadota</taxon>
        <taxon>Gammaproteobacteria</taxon>
        <taxon>Cellvibrionales</taxon>
        <taxon>Spongiibacteraceae</taxon>
        <taxon>Zhongshania</taxon>
    </lineage>
</organism>
<gene>
    <name evidence="2" type="ORF">AB4876_13925</name>
</gene>
<reference evidence="2 3" key="1">
    <citation type="journal article" date="2011" name="Int. J. Syst. Evol. Microbiol.">
        <title>Zhongshania antarctica gen. nov., sp. nov. and Zhongshania guokunii sp. nov., gammaproteobacteria respectively isolated from coastal attached (fast) ice and surface seawater of the Antarctic.</title>
        <authorList>
            <person name="Li H.J."/>
            <person name="Zhang X.Y."/>
            <person name="Chen C.X."/>
            <person name="Zhang Y.J."/>
            <person name="Gao Z.M."/>
            <person name="Yu Y."/>
            <person name="Chen X.L."/>
            <person name="Chen B."/>
            <person name="Zhang Y.Z."/>
        </authorList>
    </citation>
    <scope>NUCLEOTIDE SEQUENCE [LARGE SCALE GENOMIC DNA]</scope>
    <source>
        <strain evidence="2 3">ZS6-22T</strain>
    </source>
</reference>
<protein>
    <submittedName>
        <fullName evidence="2">Bor family protein</fullName>
    </submittedName>
</protein>
<dbReference type="Pfam" id="PF06291">
    <property type="entry name" value="Lambda_Bor"/>
    <property type="match status" value="1"/>
</dbReference>
<dbReference type="RefSeq" id="WP_368382387.1">
    <property type="nucleotide sequence ID" value="NZ_JBFRYA010000012.1"/>
</dbReference>
<sequence>MKKQFTTVFLALSLGACSTVTINPSSSAKLSSEPSYQQRKNFFFWGLAGEHRVDVTAVCAQQNVAQMQSQQTFVDGLLGAVTLGIYAPHSVKVWCN</sequence>
<proteinExistence type="predicted"/>
<feature type="signal peptide" evidence="1">
    <location>
        <begin position="1"/>
        <end position="22"/>
    </location>
</feature>
<dbReference type="EMBL" id="JBFRYA010000012">
    <property type="protein sequence ID" value="MEX1670015.1"/>
    <property type="molecule type" value="Genomic_DNA"/>
</dbReference>
<feature type="chain" id="PRO_5046397035" evidence="1">
    <location>
        <begin position="23"/>
        <end position="96"/>
    </location>
</feature>
<dbReference type="PROSITE" id="PS51257">
    <property type="entry name" value="PROKAR_LIPOPROTEIN"/>
    <property type="match status" value="1"/>
</dbReference>
<keyword evidence="3" id="KW-1185">Reference proteome</keyword>
<dbReference type="InterPro" id="IPR010438">
    <property type="entry name" value="Lambda_Bor"/>
</dbReference>
<evidence type="ECO:0000313" key="2">
    <source>
        <dbReference type="EMBL" id="MEX1670015.1"/>
    </source>
</evidence>
<name>A0ABV3U8G2_9GAMM</name>